<dbReference type="STRING" id="656061.D5GAF8"/>
<dbReference type="eggNOG" id="KOG2634">
    <property type="taxonomic scope" value="Eukaryota"/>
</dbReference>
<dbReference type="PIRSF" id="PIRSF007747">
    <property type="entry name" value="Ribosyl_Ptfrase"/>
    <property type="match status" value="1"/>
</dbReference>
<dbReference type="GO" id="GO:0043399">
    <property type="term" value="F:tRNA adenosine(64)-2'-O-ribosylphosphate transferase activity"/>
    <property type="evidence" value="ECO:0007669"/>
    <property type="project" value="InterPro"/>
</dbReference>
<dbReference type="GeneID" id="9187441"/>
<feature type="domain" description="Rit1 DUSP-like" evidence="2">
    <location>
        <begin position="383"/>
        <end position="486"/>
    </location>
</feature>
<organism evidence="4 5">
    <name type="scientific">Tuber melanosporum (strain Mel28)</name>
    <name type="common">Perigord black truffle</name>
    <dbReference type="NCBI Taxonomy" id="656061"/>
    <lineage>
        <taxon>Eukaryota</taxon>
        <taxon>Fungi</taxon>
        <taxon>Dikarya</taxon>
        <taxon>Ascomycota</taxon>
        <taxon>Pezizomycotina</taxon>
        <taxon>Pezizomycetes</taxon>
        <taxon>Pezizales</taxon>
        <taxon>Tuberaceae</taxon>
        <taxon>Tuber</taxon>
    </lineage>
</organism>
<dbReference type="HOGENOM" id="CLU_027654_1_1_1"/>
<accession>D5GAF8</accession>
<feature type="compositionally biased region" description="Acidic residues" evidence="1">
    <location>
        <begin position="26"/>
        <end position="39"/>
    </location>
</feature>
<dbReference type="GO" id="GO:0005737">
    <property type="term" value="C:cytoplasm"/>
    <property type="evidence" value="ECO:0007669"/>
    <property type="project" value="TreeGrafter"/>
</dbReference>
<dbReference type="Proteomes" id="UP000006911">
    <property type="component" value="Unassembled WGS sequence"/>
</dbReference>
<sequence>MPPSNPSHLKMTPLIATTKTELTSIEPEELDTSSPEPEDLTQYTFTLTPDLLSTIRPTHSSLKNSLRTQTRSLRNRLTSITADSQFVLSVAAAYALPLIPNARAGDWYVPPEHRGSNTSAYFKSTDGHPGQWGFSLRRLNLHILERVGRCGGVVLVDSTRRGKRFPDALSRTVPIWIAVVNWCLFGREFGGLYVSEKMVSGSERVQIERLVPGFVERFLELGVNLSTYKQTIIKPLRPIWVSPESTLPVSPPEFKDFTPIILLTASKMTRGEGMEGEYIQGAGDDHEGWATESGLTPALFWHHHTKIMSTPEQDLLEAIKNIPPLLDNTLGDSKITRIGRTNISIAPTSAIPTLPLTPTFDHIICTSPSPLPPTEGITPMPSHHPIPNNSPGAKLLIKLLPEITSSIVNPAGNILITCDSGEHVSACVALVLLCMYYDDDGEFRKLGEGKGVVDKTYIRRRLAWVTMARDEVNPARTFLNGVNAFLMGRGR</sequence>
<dbReference type="Pfam" id="PF04179">
    <property type="entry name" value="Init_tRNA_PT"/>
    <property type="match status" value="1"/>
</dbReference>
<evidence type="ECO:0000259" key="3">
    <source>
        <dbReference type="Pfam" id="PF17184"/>
    </source>
</evidence>
<keyword evidence="5" id="KW-1185">Reference proteome</keyword>
<evidence type="ECO:0000256" key="1">
    <source>
        <dbReference type="SAM" id="MobiDB-lite"/>
    </source>
</evidence>
<dbReference type="InterPro" id="IPR007306">
    <property type="entry name" value="Rit1"/>
</dbReference>
<name>D5GAF8_TUBMM</name>
<feature type="domain" description="Rit1 N-terminal" evidence="3">
    <location>
        <begin position="66"/>
        <end position="322"/>
    </location>
</feature>
<evidence type="ECO:0000259" key="2">
    <source>
        <dbReference type="Pfam" id="PF04179"/>
    </source>
</evidence>
<dbReference type="FunCoup" id="D5GAF8">
    <property type="interactions" value="50"/>
</dbReference>
<feature type="region of interest" description="Disordered" evidence="1">
    <location>
        <begin position="20"/>
        <end position="39"/>
    </location>
</feature>
<dbReference type="RefSeq" id="XP_002837310.1">
    <property type="nucleotide sequence ID" value="XM_002837264.1"/>
</dbReference>
<dbReference type="PANTHER" id="PTHR31811">
    <property type="entry name" value="TRNA A64-2'-O-RIBOSYLPHOSPHATE TRANSFERASE"/>
    <property type="match status" value="1"/>
</dbReference>
<dbReference type="EMBL" id="FN430075">
    <property type="protein sequence ID" value="CAZ81501.1"/>
    <property type="molecule type" value="Genomic_DNA"/>
</dbReference>
<dbReference type="InterPro" id="IPR033449">
    <property type="entry name" value="Rit1_N"/>
</dbReference>
<dbReference type="KEGG" id="tml:GSTUM_00005269001"/>
<dbReference type="InParanoid" id="D5GAF8"/>
<proteinExistence type="predicted"/>
<protein>
    <submittedName>
        <fullName evidence="4">(Perigord truffle) hypothetical protein</fullName>
    </submittedName>
</protein>
<reference evidence="4 5" key="1">
    <citation type="journal article" date="2010" name="Nature">
        <title>Perigord black truffle genome uncovers evolutionary origins and mechanisms of symbiosis.</title>
        <authorList>
            <person name="Martin F."/>
            <person name="Kohler A."/>
            <person name="Murat C."/>
            <person name="Balestrini R."/>
            <person name="Coutinho P.M."/>
            <person name="Jaillon O."/>
            <person name="Montanini B."/>
            <person name="Morin E."/>
            <person name="Noel B."/>
            <person name="Percudani R."/>
            <person name="Porcel B."/>
            <person name="Rubini A."/>
            <person name="Amicucci A."/>
            <person name="Amselem J."/>
            <person name="Anthouard V."/>
            <person name="Arcioni S."/>
            <person name="Artiguenave F."/>
            <person name="Aury J.M."/>
            <person name="Ballario P."/>
            <person name="Bolchi A."/>
            <person name="Brenna A."/>
            <person name="Brun A."/>
            <person name="Buee M."/>
            <person name="Cantarel B."/>
            <person name="Chevalier G."/>
            <person name="Couloux A."/>
            <person name="Da Silva C."/>
            <person name="Denoeud F."/>
            <person name="Duplessis S."/>
            <person name="Ghignone S."/>
            <person name="Hilselberger B."/>
            <person name="Iotti M."/>
            <person name="Marcais B."/>
            <person name="Mello A."/>
            <person name="Miranda M."/>
            <person name="Pacioni G."/>
            <person name="Quesneville H."/>
            <person name="Riccioni C."/>
            <person name="Ruotolo R."/>
            <person name="Splivallo R."/>
            <person name="Stocchi V."/>
            <person name="Tisserant E."/>
            <person name="Viscomi A.R."/>
            <person name="Zambonelli A."/>
            <person name="Zampieri E."/>
            <person name="Henrissat B."/>
            <person name="Lebrun M.H."/>
            <person name="Paolocci F."/>
            <person name="Bonfante P."/>
            <person name="Ottonello S."/>
            <person name="Wincker P."/>
        </authorList>
    </citation>
    <scope>NUCLEOTIDE SEQUENCE [LARGE SCALE GENOMIC DNA]</scope>
    <source>
        <strain evidence="4 5">Mel28</strain>
    </source>
</reference>
<dbReference type="InterPro" id="IPR033421">
    <property type="entry name" value="Rit1_DUSP-like"/>
</dbReference>
<dbReference type="OMA" id="SHIEGWI"/>
<evidence type="ECO:0000313" key="4">
    <source>
        <dbReference type="EMBL" id="CAZ81501.1"/>
    </source>
</evidence>
<dbReference type="GO" id="GO:0019988">
    <property type="term" value="P:charged-tRNA amino acid modification"/>
    <property type="evidence" value="ECO:0007669"/>
    <property type="project" value="InterPro"/>
</dbReference>
<evidence type="ECO:0000313" key="5">
    <source>
        <dbReference type="Proteomes" id="UP000006911"/>
    </source>
</evidence>
<gene>
    <name evidence="4" type="ORF">GSTUM_00005269001</name>
</gene>
<dbReference type="AlphaFoldDB" id="D5GAF8"/>
<dbReference type="PANTHER" id="PTHR31811:SF0">
    <property type="entry name" value="TRNA A64-2'-O-RIBOSYLPHOSPHATE TRANSFERASE"/>
    <property type="match status" value="1"/>
</dbReference>
<dbReference type="Pfam" id="PF17184">
    <property type="entry name" value="Rit1_C"/>
    <property type="match status" value="1"/>
</dbReference>